<evidence type="ECO:0000256" key="3">
    <source>
        <dbReference type="ARBA" id="ARBA00023002"/>
    </source>
</evidence>
<dbReference type="InterPro" id="IPR036291">
    <property type="entry name" value="NAD(P)-bd_dom_sf"/>
</dbReference>
<dbReference type="AlphaFoldDB" id="A0A4S4AAJ0"/>
<evidence type="ECO:0000256" key="6">
    <source>
        <dbReference type="ARBA" id="ARBA00066334"/>
    </source>
</evidence>
<dbReference type="Pfam" id="PF13561">
    <property type="entry name" value="adh_short_C2"/>
    <property type="match status" value="1"/>
</dbReference>
<dbReference type="GO" id="GO:0008667">
    <property type="term" value="F:2,3-dihydro-2,3-dihydroxybenzoate dehydrogenase activity"/>
    <property type="evidence" value="ECO:0007669"/>
    <property type="project" value="UniProtKB-UniRule"/>
</dbReference>
<comment type="similarity">
    <text evidence="2">Belongs to the short-chain dehydrogenases/reductases (SDR) family.</text>
</comment>
<dbReference type="FunFam" id="3.40.50.720:FF:000160">
    <property type="entry name" value="2,3-dihydro-2,3-dihydroxybenzoate dehydrogenase"/>
    <property type="match status" value="1"/>
</dbReference>
<evidence type="ECO:0000256" key="7">
    <source>
        <dbReference type="ARBA" id="ARBA00067530"/>
    </source>
</evidence>
<dbReference type="PRINTS" id="PR00080">
    <property type="entry name" value="SDRFAMILY"/>
</dbReference>
<dbReference type="GO" id="GO:0016616">
    <property type="term" value="F:oxidoreductase activity, acting on the CH-OH group of donors, NAD or NADP as acceptor"/>
    <property type="evidence" value="ECO:0007669"/>
    <property type="project" value="TreeGrafter"/>
</dbReference>
<keyword evidence="11" id="KW-1185">Reference proteome</keyword>
<dbReference type="InterPro" id="IPR057326">
    <property type="entry name" value="KR_dom"/>
</dbReference>
<evidence type="ECO:0000256" key="1">
    <source>
        <dbReference type="ARBA" id="ARBA00004924"/>
    </source>
</evidence>
<dbReference type="GO" id="GO:0019290">
    <property type="term" value="P:siderophore biosynthetic process"/>
    <property type="evidence" value="ECO:0007669"/>
    <property type="project" value="InterPro"/>
</dbReference>
<keyword evidence="4" id="KW-0520">NAD</keyword>
<name>A0A4S4AAJ0_9RHOO</name>
<reference evidence="10 11" key="1">
    <citation type="submission" date="2019-04" db="EMBL/GenBank/DDBJ databases">
        <title>Azoarcus rhizosphaerae sp. nov. isolated from rhizosphere of Ficus religiosa.</title>
        <authorList>
            <person name="Lin S.-Y."/>
            <person name="Hameed A."/>
            <person name="Hsu Y.-H."/>
            <person name="Young C.-C."/>
        </authorList>
    </citation>
    <scope>NUCLEOTIDE SEQUENCE [LARGE SCALE GENOMIC DNA]</scope>
    <source>
        <strain evidence="10 11">CC-YHH848</strain>
    </source>
</reference>
<evidence type="ECO:0000256" key="4">
    <source>
        <dbReference type="ARBA" id="ARBA00023027"/>
    </source>
</evidence>
<sequence length="253" mass="26328">MNGKLAIVSGAAQGIGAAIVDALVVRGARVAALDVQGGPLEEMAARHGGRVRPYAVDLRASREVERTVAAVENGMGEIGMLAHSAGILRLGGVTALSDRDWEDTFAVNVHGVFYLARAVARHMVPRRRGAIVTVGSNAAAVPRTGMAAYAASKAAVCHFTKCLGLELAGFGIRCNVVSPGSTDTAMQRQLWQSEDDAARVIAGTPAEFRTGIPLGRIARPQDIAEAVLFLLGDGARHITMHELCVDGGATLGV</sequence>
<feature type="domain" description="Ketoreductase" evidence="9">
    <location>
        <begin position="4"/>
        <end position="171"/>
    </location>
</feature>
<evidence type="ECO:0000313" key="11">
    <source>
        <dbReference type="Proteomes" id="UP000307956"/>
    </source>
</evidence>
<dbReference type="EMBL" id="SSOD01000023">
    <property type="protein sequence ID" value="THF55626.1"/>
    <property type="molecule type" value="Genomic_DNA"/>
</dbReference>
<dbReference type="PROSITE" id="PS00061">
    <property type="entry name" value="ADH_SHORT"/>
    <property type="match status" value="1"/>
</dbReference>
<dbReference type="PANTHER" id="PTHR42760">
    <property type="entry name" value="SHORT-CHAIN DEHYDROGENASES/REDUCTASES FAMILY MEMBER"/>
    <property type="match status" value="1"/>
</dbReference>
<dbReference type="SMART" id="SM00822">
    <property type="entry name" value="PKS_KR"/>
    <property type="match status" value="1"/>
</dbReference>
<dbReference type="Proteomes" id="UP000307956">
    <property type="component" value="Unassembled WGS sequence"/>
</dbReference>
<dbReference type="RefSeq" id="WP_136386906.1">
    <property type="nucleotide sequence ID" value="NZ_SSOD01000023.1"/>
</dbReference>
<proteinExistence type="inferred from homology"/>
<dbReference type="SUPFAM" id="SSF51735">
    <property type="entry name" value="NAD(P)-binding Rossmann-fold domains"/>
    <property type="match status" value="1"/>
</dbReference>
<accession>A0A4S4AAJ0</accession>
<protein>
    <recommendedName>
        <fullName evidence="7 8">2,3-dihydro-2,3-dihydroxybenzoate dehydrogenase</fullName>
        <ecNumber evidence="6 8">1.3.1.28</ecNumber>
    </recommendedName>
</protein>
<evidence type="ECO:0000256" key="8">
    <source>
        <dbReference type="NCBIfam" id="TIGR04316"/>
    </source>
</evidence>
<evidence type="ECO:0000313" key="10">
    <source>
        <dbReference type="EMBL" id="THF55626.1"/>
    </source>
</evidence>
<comment type="pathway">
    <text evidence="1">Siderophore biosynthesis.</text>
</comment>
<dbReference type="OrthoDB" id="156828at2"/>
<dbReference type="InterPro" id="IPR002347">
    <property type="entry name" value="SDR_fam"/>
</dbReference>
<evidence type="ECO:0000256" key="2">
    <source>
        <dbReference type="ARBA" id="ARBA00006484"/>
    </source>
</evidence>
<dbReference type="PANTHER" id="PTHR42760:SF115">
    <property type="entry name" value="3-OXOACYL-[ACYL-CARRIER-PROTEIN] REDUCTASE FABG"/>
    <property type="match status" value="1"/>
</dbReference>
<keyword evidence="3 10" id="KW-0560">Oxidoreductase</keyword>
<dbReference type="NCBIfam" id="TIGR04316">
    <property type="entry name" value="dhbA_paeA"/>
    <property type="match status" value="1"/>
</dbReference>
<evidence type="ECO:0000259" key="9">
    <source>
        <dbReference type="SMART" id="SM00822"/>
    </source>
</evidence>
<dbReference type="EC" id="1.3.1.28" evidence="6 8"/>
<evidence type="ECO:0000256" key="5">
    <source>
        <dbReference type="ARBA" id="ARBA00052874"/>
    </source>
</evidence>
<dbReference type="NCBIfam" id="NF006074">
    <property type="entry name" value="PRK08220.1"/>
    <property type="match status" value="1"/>
</dbReference>
<dbReference type="InterPro" id="IPR003560">
    <property type="entry name" value="DHB_DH"/>
</dbReference>
<dbReference type="PRINTS" id="PR01397">
    <property type="entry name" value="DHBDHDRGNASE"/>
</dbReference>
<dbReference type="Gene3D" id="3.40.50.720">
    <property type="entry name" value="NAD(P)-binding Rossmann-like Domain"/>
    <property type="match status" value="1"/>
</dbReference>
<dbReference type="InterPro" id="IPR020904">
    <property type="entry name" value="Sc_DH/Rdtase_CS"/>
</dbReference>
<gene>
    <name evidence="10" type="ORF">E6O51_20580</name>
</gene>
<comment type="catalytic activity">
    <reaction evidence="5">
        <text>(2S,3S)-2,3-dihydroxy-2,3-dihydrobenzoate + NAD(+) = 2,3-dihydroxybenzoate + NADH + H(+)</text>
        <dbReference type="Rhea" id="RHEA:23824"/>
        <dbReference type="ChEBI" id="CHEBI:15378"/>
        <dbReference type="ChEBI" id="CHEBI:36654"/>
        <dbReference type="ChEBI" id="CHEBI:57540"/>
        <dbReference type="ChEBI" id="CHEBI:57945"/>
        <dbReference type="ChEBI" id="CHEBI:58764"/>
        <dbReference type="EC" id="1.3.1.28"/>
    </reaction>
</comment>
<comment type="caution">
    <text evidence="10">The sequence shown here is derived from an EMBL/GenBank/DDBJ whole genome shotgun (WGS) entry which is preliminary data.</text>
</comment>
<organism evidence="10 11">
    <name type="scientific">Pseudothauera rhizosphaerae</name>
    <dbReference type="NCBI Taxonomy" id="2565932"/>
    <lineage>
        <taxon>Bacteria</taxon>
        <taxon>Pseudomonadati</taxon>
        <taxon>Pseudomonadota</taxon>
        <taxon>Betaproteobacteria</taxon>
        <taxon>Rhodocyclales</taxon>
        <taxon>Zoogloeaceae</taxon>
        <taxon>Pseudothauera</taxon>
    </lineage>
</organism>